<dbReference type="Pfam" id="PF10342">
    <property type="entry name" value="Kre9_KNH"/>
    <property type="match status" value="1"/>
</dbReference>
<dbReference type="Proteomes" id="UP000076761">
    <property type="component" value="Unassembled WGS sequence"/>
</dbReference>
<accession>A0A165VG84</accession>
<dbReference type="InterPro" id="IPR018466">
    <property type="entry name" value="Kre9/Knh1-like_N"/>
</dbReference>
<name>A0A165VG84_9AGAM</name>
<sequence>MMFVAPLVSLVLAAFVAAAPADVYSPPITYPTASTVWEVGYSYNVTWDVSNPSKRITNKIGMIVLAKGGVLNDEAPLATGFSILNGKQQITVPDVTPGSDYSIVLFGDSGNSSPKFRIIA</sequence>
<evidence type="ECO:0000313" key="4">
    <source>
        <dbReference type="EMBL" id="KZT29630.1"/>
    </source>
</evidence>
<evidence type="ECO:0000313" key="5">
    <source>
        <dbReference type="Proteomes" id="UP000076761"/>
    </source>
</evidence>
<dbReference type="InParanoid" id="A0A165VG84"/>
<evidence type="ECO:0000256" key="2">
    <source>
        <dbReference type="SAM" id="SignalP"/>
    </source>
</evidence>
<gene>
    <name evidence="4" type="ORF">NEOLEDRAFT_458417</name>
</gene>
<reference evidence="4 5" key="1">
    <citation type="journal article" date="2016" name="Mol. Biol. Evol.">
        <title>Comparative Genomics of Early-Diverging Mushroom-Forming Fungi Provides Insights into the Origins of Lignocellulose Decay Capabilities.</title>
        <authorList>
            <person name="Nagy L.G."/>
            <person name="Riley R."/>
            <person name="Tritt A."/>
            <person name="Adam C."/>
            <person name="Daum C."/>
            <person name="Floudas D."/>
            <person name="Sun H."/>
            <person name="Yadav J.S."/>
            <person name="Pangilinan J."/>
            <person name="Larsson K.H."/>
            <person name="Matsuura K."/>
            <person name="Barry K."/>
            <person name="Labutti K."/>
            <person name="Kuo R."/>
            <person name="Ohm R.A."/>
            <person name="Bhattacharya S.S."/>
            <person name="Shirouzu T."/>
            <person name="Yoshinaga Y."/>
            <person name="Martin F.M."/>
            <person name="Grigoriev I.V."/>
            <person name="Hibbett D.S."/>
        </authorList>
    </citation>
    <scope>NUCLEOTIDE SEQUENCE [LARGE SCALE GENOMIC DNA]</scope>
    <source>
        <strain evidence="4 5">HHB14362 ss-1</strain>
    </source>
</reference>
<dbReference type="OrthoDB" id="2317741at2759"/>
<evidence type="ECO:0000259" key="3">
    <source>
        <dbReference type="Pfam" id="PF10342"/>
    </source>
</evidence>
<feature type="chain" id="PRO_5007868111" description="Yeast cell wall synthesis Kre9/Knh1-like N-terminal domain-containing protein" evidence="2">
    <location>
        <begin position="19"/>
        <end position="120"/>
    </location>
</feature>
<feature type="domain" description="Yeast cell wall synthesis Kre9/Knh1-like N-terminal" evidence="3">
    <location>
        <begin position="31"/>
        <end position="117"/>
    </location>
</feature>
<dbReference type="AlphaFoldDB" id="A0A165VG84"/>
<dbReference type="EMBL" id="KV425553">
    <property type="protein sequence ID" value="KZT29630.1"/>
    <property type="molecule type" value="Genomic_DNA"/>
</dbReference>
<proteinExistence type="predicted"/>
<feature type="signal peptide" evidence="2">
    <location>
        <begin position="1"/>
        <end position="18"/>
    </location>
</feature>
<protein>
    <recommendedName>
        <fullName evidence="3">Yeast cell wall synthesis Kre9/Knh1-like N-terminal domain-containing protein</fullName>
    </recommendedName>
</protein>
<keyword evidence="1 2" id="KW-0732">Signal</keyword>
<evidence type="ECO:0000256" key="1">
    <source>
        <dbReference type="ARBA" id="ARBA00022729"/>
    </source>
</evidence>
<keyword evidence="5" id="KW-1185">Reference proteome</keyword>
<dbReference type="STRING" id="1314782.A0A165VG84"/>
<organism evidence="4 5">
    <name type="scientific">Neolentinus lepideus HHB14362 ss-1</name>
    <dbReference type="NCBI Taxonomy" id="1314782"/>
    <lineage>
        <taxon>Eukaryota</taxon>
        <taxon>Fungi</taxon>
        <taxon>Dikarya</taxon>
        <taxon>Basidiomycota</taxon>
        <taxon>Agaricomycotina</taxon>
        <taxon>Agaricomycetes</taxon>
        <taxon>Gloeophyllales</taxon>
        <taxon>Gloeophyllaceae</taxon>
        <taxon>Neolentinus</taxon>
    </lineage>
</organism>